<evidence type="ECO:0000313" key="6">
    <source>
        <dbReference type="EMBL" id="RHZ91263.1"/>
    </source>
</evidence>
<dbReference type="RefSeq" id="WP_011842441.1">
    <property type="nucleotide sequence ID" value="NZ_BJXO01000020.1"/>
</dbReference>
<comment type="caution">
    <text evidence="6">The sequence shown here is derived from an EMBL/GenBank/DDBJ whole genome shotgun (WGS) entry which is preliminary data.</text>
</comment>
<dbReference type="Pfam" id="PF17932">
    <property type="entry name" value="TetR_C_24"/>
    <property type="match status" value="1"/>
</dbReference>
<dbReference type="InterPro" id="IPR001647">
    <property type="entry name" value="HTH_TetR"/>
</dbReference>
<evidence type="ECO:0000256" key="1">
    <source>
        <dbReference type="ARBA" id="ARBA00023015"/>
    </source>
</evidence>
<gene>
    <name evidence="6" type="ORF">D1114_20600</name>
</gene>
<dbReference type="EMBL" id="QWGP01000036">
    <property type="protein sequence ID" value="RHZ91263.1"/>
    <property type="molecule type" value="Genomic_DNA"/>
</dbReference>
<sequence>MTRKTATIKEMPKPANGGERADEVRRVIYERALALFETKGFAGTSMNEIASACGVSKPAIYHYFRNKSHLLETLYADITRNFFDAIQNIAFDTGGPEERLRRLIRYQSLYNISHRRFLTVFWRERHVIEQEDRRNLAEREREFEGWVRRILVDGCAAGIFREVEVDVATFGILGMLSAVHRWSPYVGQSPEAVAETLSDMIVRGLLREPGEGAAVP</sequence>
<evidence type="ECO:0000256" key="4">
    <source>
        <dbReference type="PROSITE-ProRule" id="PRU00335"/>
    </source>
</evidence>
<dbReference type="Gene3D" id="1.10.357.10">
    <property type="entry name" value="Tetracycline Repressor, domain 2"/>
    <property type="match status" value="1"/>
</dbReference>
<proteinExistence type="predicted"/>
<evidence type="ECO:0000259" key="5">
    <source>
        <dbReference type="PROSITE" id="PS50977"/>
    </source>
</evidence>
<dbReference type="Proteomes" id="UP000266305">
    <property type="component" value="Unassembled WGS sequence"/>
</dbReference>
<dbReference type="PANTHER" id="PTHR30055:SF234">
    <property type="entry name" value="HTH-TYPE TRANSCRIPTIONAL REGULATOR BETI"/>
    <property type="match status" value="1"/>
</dbReference>
<dbReference type="InterPro" id="IPR009057">
    <property type="entry name" value="Homeodomain-like_sf"/>
</dbReference>
<keyword evidence="1" id="KW-0805">Transcription regulation</keyword>
<name>A0AAX1UFT2_CERSP</name>
<dbReference type="PANTHER" id="PTHR30055">
    <property type="entry name" value="HTH-TYPE TRANSCRIPTIONAL REGULATOR RUTR"/>
    <property type="match status" value="1"/>
</dbReference>
<accession>A0AAX1UFT2</accession>
<keyword evidence="2 4" id="KW-0238">DNA-binding</keyword>
<dbReference type="InterPro" id="IPR023772">
    <property type="entry name" value="DNA-bd_HTH_TetR-type_CS"/>
</dbReference>
<dbReference type="PROSITE" id="PS50977">
    <property type="entry name" value="HTH_TETR_2"/>
    <property type="match status" value="1"/>
</dbReference>
<dbReference type="GO" id="GO:0003700">
    <property type="term" value="F:DNA-binding transcription factor activity"/>
    <property type="evidence" value="ECO:0007669"/>
    <property type="project" value="TreeGrafter"/>
</dbReference>
<protein>
    <submittedName>
        <fullName evidence="6">TetR/AcrR family transcriptional regulator</fullName>
    </submittedName>
</protein>
<evidence type="ECO:0000256" key="2">
    <source>
        <dbReference type="ARBA" id="ARBA00023125"/>
    </source>
</evidence>
<evidence type="ECO:0000313" key="7">
    <source>
        <dbReference type="Proteomes" id="UP000266305"/>
    </source>
</evidence>
<dbReference type="PRINTS" id="PR00455">
    <property type="entry name" value="HTHTETR"/>
</dbReference>
<dbReference type="InterPro" id="IPR041490">
    <property type="entry name" value="KstR2_TetR_C"/>
</dbReference>
<dbReference type="PROSITE" id="PS01081">
    <property type="entry name" value="HTH_TETR_1"/>
    <property type="match status" value="1"/>
</dbReference>
<dbReference type="SUPFAM" id="SSF46689">
    <property type="entry name" value="Homeodomain-like"/>
    <property type="match status" value="1"/>
</dbReference>
<dbReference type="Pfam" id="PF00440">
    <property type="entry name" value="TetR_N"/>
    <property type="match status" value="1"/>
</dbReference>
<dbReference type="GO" id="GO:0000976">
    <property type="term" value="F:transcription cis-regulatory region binding"/>
    <property type="evidence" value="ECO:0007669"/>
    <property type="project" value="TreeGrafter"/>
</dbReference>
<feature type="domain" description="HTH tetR-type" evidence="5">
    <location>
        <begin position="22"/>
        <end position="82"/>
    </location>
</feature>
<feature type="DNA-binding region" description="H-T-H motif" evidence="4">
    <location>
        <begin position="45"/>
        <end position="64"/>
    </location>
</feature>
<dbReference type="InterPro" id="IPR036271">
    <property type="entry name" value="Tet_transcr_reg_TetR-rel_C_sf"/>
</dbReference>
<reference evidence="6 7" key="1">
    <citation type="submission" date="2018-08" db="EMBL/GenBank/DDBJ databases">
        <title>Draft genome sequence of Rhodobacter sphaeroides FY.</title>
        <authorList>
            <person name="Rayyan A."/>
            <person name="Meyer T.E."/>
            <person name="Kyndt J.A."/>
        </authorList>
    </citation>
    <scope>NUCLEOTIDE SEQUENCE [LARGE SCALE GENOMIC DNA]</scope>
    <source>
        <strain evidence="6 7">FY</strain>
    </source>
</reference>
<evidence type="ECO:0000256" key="3">
    <source>
        <dbReference type="ARBA" id="ARBA00023163"/>
    </source>
</evidence>
<dbReference type="InterPro" id="IPR050109">
    <property type="entry name" value="HTH-type_TetR-like_transc_reg"/>
</dbReference>
<organism evidence="6 7">
    <name type="scientific">Cereibacter sphaeroides</name>
    <name type="common">Rhodobacter sphaeroides</name>
    <dbReference type="NCBI Taxonomy" id="1063"/>
    <lineage>
        <taxon>Bacteria</taxon>
        <taxon>Pseudomonadati</taxon>
        <taxon>Pseudomonadota</taxon>
        <taxon>Alphaproteobacteria</taxon>
        <taxon>Rhodobacterales</taxon>
        <taxon>Paracoccaceae</taxon>
        <taxon>Cereibacter</taxon>
    </lineage>
</organism>
<dbReference type="GeneID" id="67449449"/>
<keyword evidence="3" id="KW-0804">Transcription</keyword>
<dbReference type="Gene3D" id="1.10.10.60">
    <property type="entry name" value="Homeodomain-like"/>
    <property type="match status" value="1"/>
</dbReference>
<dbReference type="AlphaFoldDB" id="A0AAX1UFT2"/>
<dbReference type="SUPFAM" id="SSF48498">
    <property type="entry name" value="Tetracyclin repressor-like, C-terminal domain"/>
    <property type="match status" value="1"/>
</dbReference>